<evidence type="ECO:0000256" key="1">
    <source>
        <dbReference type="SAM" id="Coils"/>
    </source>
</evidence>
<keyword evidence="1" id="KW-0175">Coiled coil</keyword>
<evidence type="ECO:0000313" key="2">
    <source>
        <dbReference type="EMBL" id="KAJ8430584.1"/>
    </source>
</evidence>
<name>A0A9Q1JT92_9CARY</name>
<dbReference type="OrthoDB" id="1761837at2759"/>
<gene>
    <name evidence="2" type="ORF">Cgig2_001011</name>
</gene>
<comment type="caution">
    <text evidence="2">The sequence shown here is derived from an EMBL/GenBank/DDBJ whole genome shotgun (WGS) entry which is preliminary data.</text>
</comment>
<keyword evidence="3" id="KW-1185">Reference proteome</keyword>
<proteinExistence type="predicted"/>
<organism evidence="2 3">
    <name type="scientific">Carnegiea gigantea</name>
    <dbReference type="NCBI Taxonomy" id="171969"/>
    <lineage>
        <taxon>Eukaryota</taxon>
        <taxon>Viridiplantae</taxon>
        <taxon>Streptophyta</taxon>
        <taxon>Embryophyta</taxon>
        <taxon>Tracheophyta</taxon>
        <taxon>Spermatophyta</taxon>
        <taxon>Magnoliopsida</taxon>
        <taxon>eudicotyledons</taxon>
        <taxon>Gunneridae</taxon>
        <taxon>Pentapetalae</taxon>
        <taxon>Caryophyllales</taxon>
        <taxon>Cactineae</taxon>
        <taxon>Cactaceae</taxon>
        <taxon>Cactoideae</taxon>
        <taxon>Echinocereeae</taxon>
        <taxon>Carnegiea</taxon>
    </lineage>
</organism>
<dbReference type="Proteomes" id="UP001153076">
    <property type="component" value="Unassembled WGS sequence"/>
</dbReference>
<evidence type="ECO:0000313" key="3">
    <source>
        <dbReference type="Proteomes" id="UP001153076"/>
    </source>
</evidence>
<reference evidence="2" key="1">
    <citation type="submission" date="2022-04" db="EMBL/GenBank/DDBJ databases">
        <title>Carnegiea gigantea Genome sequencing and assembly v2.</title>
        <authorList>
            <person name="Copetti D."/>
            <person name="Sanderson M.J."/>
            <person name="Burquez A."/>
            <person name="Wojciechowski M.F."/>
        </authorList>
    </citation>
    <scope>NUCLEOTIDE SEQUENCE</scope>
    <source>
        <strain evidence="2">SGP5-SGP5p</strain>
        <tissue evidence="2">Aerial part</tissue>
    </source>
</reference>
<feature type="coiled-coil region" evidence="1">
    <location>
        <begin position="226"/>
        <end position="288"/>
    </location>
</feature>
<dbReference type="EMBL" id="JAKOGI010000781">
    <property type="protein sequence ID" value="KAJ8430584.1"/>
    <property type="molecule type" value="Genomic_DNA"/>
</dbReference>
<sequence>MATYYLDQFSGQFGVHQDVLADLDFDNLPDPETMLRYYHILTCYGIGSQVLLPGQCNLKNTNRAFHEGWSKLFISSTCSPHASDSKRKRSDLFDTNISKDGTKLGSKLKLKIICSGKPLEPFVMPMEDGSSRVKIPRIDVVIPATPIPIIPIESILLRSTLDDSKGVCSLDNDEVKSARTANAPSLDLEQSYSDRTSAEVHGSYRMEVQGKLDEASHRLNREGSHYEAKMAELKQVELRHEDLLKELQHLEDQNKDLSCQVEASEHLLQEAEREVVNLQGQIDILNATEVMYAAIKASLKQAEAYIKESFEDLKNFQWNP</sequence>
<accession>A0A9Q1JT92</accession>
<dbReference type="AlphaFoldDB" id="A0A9Q1JT92"/>
<protein>
    <submittedName>
        <fullName evidence="2">Uncharacterized protein</fullName>
    </submittedName>
</protein>